<dbReference type="InterPro" id="IPR006640">
    <property type="entry name" value="SprT-like_domain"/>
</dbReference>
<comment type="caution">
    <text evidence="3">The sequence shown here is derived from an EMBL/GenBank/DDBJ whole genome shotgun (WGS) entry which is preliminary data.</text>
</comment>
<protein>
    <recommendedName>
        <fullName evidence="2">SprT-like domain-containing protein</fullName>
    </recommendedName>
</protein>
<evidence type="ECO:0000256" key="1">
    <source>
        <dbReference type="SAM" id="MobiDB-lite"/>
    </source>
</evidence>
<dbReference type="PANTHER" id="PTHR23099">
    <property type="entry name" value="TRANSCRIPTIONAL REGULATOR"/>
    <property type="match status" value="1"/>
</dbReference>
<dbReference type="PANTHER" id="PTHR23099:SF0">
    <property type="entry name" value="GERM CELL NUCLEAR ACIDIC PROTEIN"/>
    <property type="match status" value="1"/>
</dbReference>
<name>A0ABQ6MMT7_9STRA</name>
<dbReference type="CDD" id="cd00084">
    <property type="entry name" value="HMG-box_SF"/>
    <property type="match status" value="1"/>
</dbReference>
<feature type="region of interest" description="Disordered" evidence="1">
    <location>
        <begin position="1"/>
        <end position="92"/>
    </location>
</feature>
<evidence type="ECO:0000313" key="3">
    <source>
        <dbReference type="EMBL" id="GMI29458.1"/>
    </source>
</evidence>
<dbReference type="Proteomes" id="UP001165060">
    <property type="component" value="Unassembled WGS sequence"/>
</dbReference>
<keyword evidence="4" id="KW-1185">Reference proteome</keyword>
<feature type="region of interest" description="Disordered" evidence="1">
    <location>
        <begin position="423"/>
        <end position="478"/>
    </location>
</feature>
<feature type="domain" description="SprT-like" evidence="2">
    <location>
        <begin position="187"/>
        <end position="342"/>
    </location>
</feature>
<sequence length="492" mass="53217">MSHESFQDDNSNDSVLELSEEEPEGELLGLEGAELTKEQREKEERMCAEDSFIDDGSEPSVAVSYDASDSSFSLSSPSPKRPGASRAGSGANPLVIDLNDSASSFGSFASTNSPPLQMLAGGRGVHTNANLLAEPEPAPAPRAPPKKKAAPKPTIVLCGEASAGDGGSHYIKESDAEQKLTAKNRATYLSAYFSRYNRTVFDSALSDVKCSFSNKLLTTAGITRMRRAGHEKSCVIELSTKVIDDVPRLASTLLHEMCHAAQFLVDNATKPPHGPAFQRWVKEVERFYPHLMITTCHNYEIKYKYAWACQQSFCGSVIGRHSRSVVPGKHVCGKCKGQLVEIDAQRYYAGEQDGAAGDQVQREKTPVKKRAGSLYNEYVKENEKKVRADIVKKRGKVEKGEVMRELGKRWKEGGKEAFAKKKERAAAKAAGGKENASGDEDGAESQVVDVDAEWGELFGGGGAAGSDDGPKEGGADDEWMSLADRLAAQKLS</sequence>
<dbReference type="EMBL" id="BRYB01004337">
    <property type="protein sequence ID" value="GMI29458.1"/>
    <property type="molecule type" value="Genomic_DNA"/>
</dbReference>
<gene>
    <name evidence="3" type="ORF">TeGR_g11893</name>
</gene>
<accession>A0ABQ6MMT7</accession>
<feature type="compositionally biased region" description="Basic and acidic residues" evidence="1">
    <location>
        <begin position="34"/>
        <end position="48"/>
    </location>
</feature>
<organism evidence="3 4">
    <name type="scientific">Tetraparma gracilis</name>
    <dbReference type="NCBI Taxonomy" id="2962635"/>
    <lineage>
        <taxon>Eukaryota</taxon>
        <taxon>Sar</taxon>
        <taxon>Stramenopiles</taxon>
        <taxon>Ochrophyta</taxon>
        <taxon>Bolidophyceae</taxon>
        <taxon>Parmales</taxon>
        <taxon>Triparmaceae</taxon>
        <taxon>Tetraparma</taxon>
    </lineage>
</organism>
<proteinExistence type="predicted"/>
<evidence type="ECO:0000313" key="4">
    <source>
        <dbReference type="Proteomes" id="UP001165060"/>
    </source>
</evidence>
<feature type="compositionally biased region" description="Low complexity" evidence="1">
    <location>
        <begin position="59"/>
        <end position="78"/>
    </location>
</feature>
<reference evidence="3 4" key="1">
    <citation type="journal article" date="2023" name="Commun. Biol.">
        <title>Genome analysis of Parmales, the sister group of diatoms, reveals the evolutionary specialization of diatoms from phago-mixotrophs to photoautotrophs.</title>
        <authorList>
            <person name="Ban H."/>
            <person name="Sato S."/>
            <person name="Yoshikawa S."/>
            <person name="Yamada K."/>
            <person name="Nakamura Y."/>
            <person name="Ichinomiya M."/>
            <person name="Sato N."/>
            <person name="Blanc-Mathieu R."/>
            <person name="Endo H."/>
            <person name="Kuwata A."/>
            <person name="Ogata H."/>
        </authorList>
    </citation>
    <scope>NUCLEOTIDE SEQUENCE [LARGE SCALE GENOMIC DNA]</scope>
</reference>
<dbReference type="SMART" id="SM00731">
    <property type="entry name" value="SprT"/>
    <property type="match status" value="1"/>
</dbReference>
<evidence type="ECO:0000259" key="2">
    <source>
        <dbReference type="SMART" id="SM00731"/>
    </source>
</evidence>
<dbReference type="Pfam" id="PF10263">
    <property type="entry name" value="SprT-like"/>
    <property type="match status" value="1"/>
</dbReference>